<gene>
    <name evidence="1" type="ORF">ASESINO_203</name>
</gene>
<reference evidence="1" key="1">
    <citation type="submission" date="2016-06" db="EMBL/GenBank/DDBJ databases">
        <authorList>
            <person name="Berg J.A."/>
            <person name="Hyde J.R."/>
            <person name="Breakwell D.P."/>
            <person name="Hope S."/>
            <person name="Grose J.H."/>
        </authorList>
    </citation>
    <scope>NUCLEOTIDE SEQUENCE [LARGE SCALE GENOMIC DNA]</scope>
</reference>
<sequence>MKHFMLPLLIAALASFFANAAAPTVELPRQVTDVSDGSLFWCQNSDIADKSCSVVTISDNARYALVKILGGTGCPDPQYGVINLTNGKAKIMMYNDNQTCHGEAVADFARSPEDNTLTVILYDPTNRKNVGVNPINY</sequence>
<dbReference type="RefSeq" id="YP_009290821.1">
    <property type="nucleotide sequence ID" value="NC_031107.2"/>
</dbReference>
<protein>
    <submittedName>
        <fullName evidence="1">Uncharacterized protein</fullName>
    </submittedName>
</protein>
<dbReference type="GeneID" id="29057153"/>
<dbReference type="EMBL" id="KX397364">
    <property type="protein sequence ID" value="ANZ48216.1"/>
    <property type="molecule type" value="Genomic_DNA"/>
</dbReference>
<keyword evidence="2" id="KW-1185">Reference proteome</keyword>
<proteinExistence type="predicted"/>
<organism evidence="1 2">
    <name type="scientific">Erwinia phage vB_EamM_Asesino</name>
    <dbReference type="NCBI Taxonomy" id="1883370"/>
    <lineage>
        <taxon>Viruses</taxon>
        <taxon>Duplodnaviria</taxon>
        <taxon>Heunggongvirae</taxon>
        <taxon>Uroviricota</taxon>
        <taxon>Caudoviricetes</taxon>
        <taxon>Chimalliviridae</taxon>
        <taxon>Erskinevirus</taxon>
        <taxon>Erskinevirus asesino</taxon>
    </lineage>
</organism>
<evidence type="ECO:0000313" key="2">
    <source>
        <dbReference type="Proteomes" id="UP000202181"/>
    </source>
</evidence>
<dbReference type="OrthoDB" id="32014at10239"/>
<name>A0A1B2IAE4_9CAUD</name>
<dbReference type="Proteomes" id="UP000202181">
    <property type="component" value="Segment"/>
</dbReference>
<dbReference type="KEGG" id="vg:29057153"/>
<accession>A0A1B2IAE4</accession>
<evidence type="ECO:0000313" key="1">
    <source>
        <dbReference type="EMBL" id="ANZ48216.1"/>
    </source>
</evidence>